<reference evidence="2 3" key="1">
    <citation type="submission" date="2015-06" db="EMBL/GenBank/DDBJ databases">
        <title>Prevotella sp. 109, sp. nov., a novel member of the family Prevotellaceae isolated from human faeces.</title>
        <authorList>
            <person name="Shkoporov A.N."/>
            <person name="Chaplin A.V."/>
            <person name="Kafarskaia L.I."/>
            <person name="Efimov B.A."/>
        </authorList>
    </citation>
    <scope>NUCLEOTIDE SEQUENCE [LARGE SCALE GENOMIC DNA]</scope>
    <source>
        <strain evidence="2 3">109</strain>
    </source>
</reference>
<sequence length="208" mass="23653">MAKVGYIFKAAHYDSLDPDKAWMEQYGCVQVIEEETGHEKLRPQWKQLITSLDRGDELVLAKFSNALRGSRELAAFIEFCRIKVIRIISIHDKIDSRGELFPETKVADVLEMFGSLPEECAALRKASSHVIHLKQNITQPAKEKNVSKSEREKTIVAMYNNGHSIDDIWRVSGFSSRSSVFRILNKYGVSLNRGKFSGPLGKRKPKEE</sequence>
<dbReference type="EMBL" id="LFQU01000039">
    <property type="protein sequence ID" value="KOO67057.1"/>
    <property type="molecule type" value="Genomic_DNA"/>
</dbReference>
<dbReference type="Proteomes" id="UP000036951">
    <property type="component" value="Unassembled WGS sequence"/>
</dbReference>
<dbReference type="OrthoDB" id="1067950at2"/>
<evidence type="ECO:0000313" key="3">
    <source>
        <dbReference type="Proteomes" id="UP000036951"/>
    </source>
</evidence>
<dbReference type="InterPro" id="IPR036162">
    <property type="entry name" value="Resolvase-like_N_sf"/>
</dbReference>
<keyword evidence="3" id="KW-1185">Reference proteome</keyword>
<dbReference type="InterPro" id="IPR006119">
    <property type="entry name" value="Resolv_N"/>
</dbReference>
<dbReference type="SMART" id="SM00857">
    <property type="entry name" value="Resolvase"/>
    <property type="match status" value="1"/>
</dbReference>
<dbReference type="GO" id="GO:0003677">
    <property type="term" value="F:DNA binding"/>
    <property type="evidence" value="ECO:0007669"/>
    <property type="project" value="InterPro"/>
</dbReference>
<evidence type="ECO:0000259" key="1">
    <source>
        <dbReference type="SMART" id="SM00857"/>
    </source>
</evidence>
<comment type="caution">
    <text evidence="2">The sequence shown here is derived from an EMBL/GenBank/DDBJ whole genome shotgun (WGS) entry which is preliminary data.</text>
</comment>
<dbReference type="RefSeq" id="WP_027200126.1">
    <property type="nucleotide sequence ID" value="NZ_LFQU01000039.1"/>
</dbReference>
<dbReference type="SUPFAM" id="SSF53041">
    <property type="entry name" value="Resolvase-like"/>
    <property type="match status" value="1"/>
</dbReference>
<proteinExistence type="predicted"/>
<dbReference type="AlphaFoldDB" id="A0A8E1QVV7"/>
<accession>A0A8E1QVV7</accession>
<dbReference type="Pfam" id="PF00239">
    <property type="entry name" value="Resolvase"/>
    <property type="match status" value="1"/>
</dbReference>
<name>A0A8E1QVV7_9BACT</name>
<protein>
    <submittedName>
        <fullName evidence="2">Serine recombinase</fullName>
    </submittedName>
</protein>
<dbReference type="Gene3D" id="3.40.50.1390">
    <property type="entry name" value="Resolvase, N-terminal catalytic domain"/>
    <property type="match status" value="1"/>
</dbReference>
<feature type="domain" description="Resolvase/invertase-type recombinase catalytic" evidence="1">
    <location>
        <begin position="3"/>
        <end position="128"/>
    </location>
</feature>
<gene>
    <name evidence="2" type="ORF">ACU52_13370</name>
</gene>
<dbReference type="GO" id="GO:0000150">
    <property type="term" value="F:DNA strand exchange activity"/>
    <property type="evidence" value="ECO:0007669"/>
    <property type="project" value="InterPro"/>
</dbReference>
<organism evidence="2 3">
    <name type="scientific">Xylanibacter rarus</name>
    <dbReference type="NCBI Taxonomy" id="1676614"/>
    <lineage>
        <taxon>Bacteria</taxon>
        <taxon>Pseudomonadati</taxon>
        <taxon>Bacteroidota</taxon>
        <taxon>Bacteroidia</taxon>
        <taxon>Bacteroidales</taxon>
        <taxon>Prevotellaceae</taxon>
        <taxon>Xylanibacter</taxon>
    </lineage>
</organism>
<dbReference type="Gene3D" id="1.10.10.60">
    <property type="entry name" value="Homeodomain-like"/>
    <property type="match status" value="1"/>
</dbReference>
<dbReference type="GeneID" id="93098924"/>
<evidence type="ECO:0000313" key="2">
    <source>
        <dbReference type="EMBL" id="KOO67057.1"/>
    </source>
</evidence>